<dbReference type="InterPro" id="IPR002701">
    <property type="entry name" value="CM_II_prokaryot"/>
</dbReference>
<dbReference type="Gene3D" id="1.20.59.10">
    <property type="entry name" value="Chorismate mutase"/>
    <property type="match status" value="1"/>
</dbReference>
<protein>
    <submittedName>
        <fullName evidence="3">Chorismate mutase</fullName>
    </submittedName>
</protein>
<dbReference type="SUPFAM" id="SSF48600">
    <property type="entry name" value="Chorismate mutase II"/>
    <property type="match status" value="1"/>
</dbReference>
<gene>
    <name evidence="3" type="ORF">ACFQ22_14415</name>
</gene>
<evidence type="ECO:0000313" key="3">
    <source>
        <dbReference type="EMBL" id="MFD1126534.1"/>
    </source>
</evidence>
<dbReference type="RefSeq" id="WP_121978755.1">
    <property type="nucleotide sequence ID" value="NZ_JBHTLH010000044.1"/>
</dbReference>
<reference evidence="4" key="1">
    <citation type="journal article" date="2019" name="Int. J. Syst. Evol. Microbiol.">
        <title>The Global Catalogue of Microorganisms (GCM) 10K type strain sequencing project: providing services to taxonomists for standard genome sequencing and annotation.</title>
        <authorList>
            <consortium name="The Broad Institute Genomics Platform"/>
            <consortium name="The Broad Institute Genome Sequencing Center for Infectious Disease"/>
            <person name="Wu L."/>
            <person name="Ma J."/>
        </authorList>
    </citation>
    <scope>NUCLEOTIDE SEQUENCE [LARGE SCALE GENOMIC DNA]</scope>
    <source>
        <strain evidence="4">CCUG 71848</strain>
    </source>
</reference>
<evidence type="ECO:0000313" key="4">
    <source>
        <dbReference type="Proteomes" id="UP001597156"/>
    </source>
</evidence>
<keyword evidence="1" id="KW-0413">Isomerase</keyword>
<dbReference type="EMBL" id="JBHTLH010000044">
    <property type="protein sequence ID" value="MFD1126534.1"/>
    <property type="molecule type" value="Genomic_DNA"/>
</dbReference>
<evidence type="ECO:0000259" key="2">
    <source>
        <dbReference type="PROSITE" id="PS51168"/>
    </source>
</evidence>
<accession>A0ABW3PIY5</accession>
<dbReference type="Proteomes" id="UP001597156">
    <property type="component" value="Unassembled WGS sequence"/>
</dbReference>
<organism evidence="3 4">
    <name type="scientific">Lentilactobacillus raoultii</name>
    <dbReference type="NCBI Taxonomy" id="1987503"/>
    <lineage>
        <taxon>Bacteria</taxon>
        <taxon>Bacillati</taxon>
        <taxon>Bacillota</taxon>
        <taxon>Bacilli</taxon>
        <taxon>Lactobacillales</taxon>
        <taxon>Lactobacillaceae</taxon>
        <taxon>Lentilactobacillus</taxon>
    </lineage>
</organism>
<evidence type="ECO:0000256" key="1">
    <source>
        <dbReference type="ARBA" id="ARBA00023235"/>
    </source>
</evidence>
<feature type="domain" description="Chorismate mutase" evidence="2">
    <location>
        <begin position="9"/>
        <end position="99"/>
    </location>
</feature>
<name>A0ABW3PIY5_9LACO</name>
<comment type="caution">
    <text evidence="3">The sequence shown here is derived from an EMBL/GenBank/DDBJ whole genome shotgun (WGS) entry which is preliminary data.</text>
</comment>
<dbReference type="PROSITE" id="PS51168">
    <property type="entry name" value="CHORISMATE_MUT_2"/>
    <property type="match status" value="1"/>
</dbReference>
<dbReference type="InterPro" id="IPR051331">
    <property type="entry name" value="Chorismate_mutase-related"/>
</dbReference>
<sequence length="107" mass="12538">MLIKTDPAWDSSKKLTAARKQINQLDEAIVSLLAKRFETAAKIGKIKEKQGLPVFDPTREEGVLERVTALDANQQTRQYIWNIYRTIMENTRDFERDSQENRTDRRK</sequence>
<dbReference type="Pfam" id="PF01817">
    <property type="entry name" value="CM_2"/>
    <property type="match status" value="1"/>
</dbReference>
<proteinExistence type="predicted"/>
<dbReference type="InterPro" id="IPR036263">
    <property type="entry name" value="Chorismate_II_sf"/>
</dbReference>
<dbReference type="InterPro" id="IPR036979">
    <property type="entry name" value="CM_dom_sf"/>
</dbReference>
<dbReference type="PANTHER" id="PTHR38041:SF1">
    <property type="entry name" value="CHORISMATE MUTASE"/>
    <property type="match status" value="1"/>
</dbReference>
<dbReference type="PANTHER" id="PTHR38041">
    <property type="entry name" value="CHORISMATE MUTASE"/>
    <property type="match status" value="1"/>
</dbReference>
<keyword evidence="4" id="KW-1185">Reference proteome</keyword>
<dbReference type="SMART" id="SM00830">
    <property type="entry name" value="CM_2"/>
    <property type="match status" value="1"/>
</dbReference>